<gene>
    <name evidence="1" type="ORF">mv_L1142</name>
</gene>
<name>H2EG21_9VIRU</name>
<proteinExistence type="predicted"/>
<sequence length="235" mass="28237">MTKTNIKENEIDTMVKLDESKYNIKELNTKQTKNQLDEIEKLVLKKYYFKKKLGIKKEIDNDEMRFLLDKFLDKQYLLERYETLFGYKKISETNYDSKGKNKERIKRKIIIDFVNRLLGKNYDTLDDNKLDHIIIEHDKYNKAINDIINNSMYFKDEEKYRPLFCQKVGKLKSNPKNKKEIQFFTSTIIRRLKEYNIILKVETRKKKGNISTYTHSLSVDKQVKDIICNKYVALS</sequence>
<organism evidence="1">
    <name type="scientific">Moumouvirus sp. 'Monve'</name>
    <dbReference type="NCBI Taxonomy" id="1128131"/>
    <lineage>
        <taxon>Viruses</taxon>
        <taxon>Varidnaviria</taxon>
        <taxon>Bamfordvirae</taxon>
        <taxon>Nucleocytoviricota</taxon>
        <taxon>Megaviricetes</taxon>
        <taxon>Imitervirales</taxon>
        <taxon>Mimiviridae</taxon>
        <taxon>Megamimivirinae</taxon>
        <taxon>Moumouvirus</taxon>
    </lineage>
</organism>
<reference evidence="1" key="1">
    <citation type="submission" date="2011-10" db="EMBL/GenBank/DDBJ databases">
        <title>Provirophages and transpovirons: unique mobilome of giant viruses.</title>
        <authorList>
            <person name="Desnues C."/>
            <person name="LaScola B."/>
            <person name="Yutin N."/>
            <person name="Fournous G."/>
            <person name="Koonin E."/>
            <person name="Raoult D."/>
        </authorList>
    </citation>
    <scope>NUCLEOTIDE SEQUENCE</scope>
    <source>
        <strain evidence="1">Mv13-mv</strain>
    </source>
</reference>
<protein>
    <submittedName>
        <fullName evidence="1">Uncharacterized protein</fullName>
    </submittedName>
</protein>
<dbReference type="EMBL" id="JN886000">
    <property type="protein sequence ID" value="AEX63344.1"/>
    <property type="molecule type" value="Genomic_DNA"/>
</dbReference>
<evidence type="ECO:0000313" key="1">
    <source>
        <dbReference type="EMBL" id="AEX63344.1"/>
    </source>
</evidence>
<accession>H2EG21</accession>